<feature type="chain" id="PRO_5035429117" evidence="1">
    <location>
        <begin position="22"/>
        <end position="396"/>
    </location>
</feature>
<evidence type="ECO:0000256" key="1">
    <source>
        <dbReference type="SAM" id="SignalP"/>
    </source>
</evidence>
<sequence>MMVFRICFLLALSSSSLLCQGTDCAATSFQSVRRDYHDDQMCDRGTFNKFKESLNRNFQYLQLKQLGNALVPDQKTVVCPSHVHNLHNENDIIGFDSVWIVENTASSPIVLSFVHGDGRESSALNPKISPAQVDPRAVVMPGDYRAVNTFEGHVFHAREMLPDGGAGRVLLQHRVGYIPIGLNQSNAACSGQDLEPVITDALTDETRIAPEYARTPPKPFLDCNALHVGFRNKVGCPVHGFFVEATENDDCHENFKFHLGVNPMTDDFMWSWDSPTKFETSYIGHTFAFRLADRPGVLVDKVTLGPTQISDCPGLAQSFAIPIGADGQLLPVARMLWDASHKTSVYHVNNPGLYRHSNSTASSVLVNTNASLPSAARCAGASSVARERSHLFTLTI</sequence>
<protein>
    <submittedName>
        <fullName evidence="2">Uncharacterized protein</fullName>
    </submittedName>
</protein>
<gene>
    <name evidence="2" type="ORF">PTTT1_LOCUS20178</name>
</gene>
<proteinExistence type="predicted"/>
<dbReference type="AlphaFoldDB" id="A0A8J9S5D4"/>
<dbReference type="EMBL" id="OU594958">
    <property type="protein sequence ID" value="CAG9282609.1"/>
    <property type="molecule type" value="Genomic_DNA"/>
</dbReference>
<reference evidence="2" key="1">
    <citation type="submission" date="2022-02" db="EMBL/GenBank/DDBJ databases">
        <authorList>
            <person name="Giguere J D."/>
        </authorList>
    </citation>
    <scope>NUCLEOTIDE SEQUENCE</scope>
    <source>
        <strain evidence="2">CCAP 1055/1</strain>
    </source>
</reference>
<name>A0A8J9S5D4_PHATR</name>
<dbReference type="Proteomes" id="UP000836788">
    <property type="component" value="Chromosome 17"/>
</dbReference>
<accession>A0A8J9S5D4</accession>
<feature type="signal peptide" evidence="1">
    <location>
        <begin position="1"/>
        <end position="21"/>
    </location>
</feature>
<evidence type="ECO:0000313" key="2">
    <source>
        <dbReference type="EMBL" id="CAG9282609.1"/>
    </source>
</evidence>
<keyword evidence="1" id="KW-0732">Signal</keyword>
<organism evidence="2">
    <name type="scientific">Phaeodactylum tricornutum</name>
    <name type="common">Diatom</name>
    <dbReference type="NCBI Taxonomy" id="2850"/>
    <lineage>
        <taxon>Eukaryota</taxon>
        <taxon>Sar</taxon>
        <taxon>Stramenopiles</taxon>
        <taxon>Ochrophyta</taxon>
        <taxon>Bacillariophyta</taxon>
        <taxon>Bacillariophyceae</taxon>
        <taxon>Bacillariophycidae</taxon>
        <taxon>Naviculales</taxon>
        <taxon>Phaeodactylaceae</taxon>
        <taxon>Phaeodactylum</taxon>
    </lineage>
</organism>